<dbReference type="GO" id="GO:0005737">
    <property type="term" value="C:cytoplasm"/>
    <property type="evidence" value="ECO:0007669"/>
    <property type="project" value="TreeGrafter"/>
</dbReference>
<reference evidence="5" key="1">
    <citation type="submission" date="2023-06" db="EMBL/GenBank/DDBJ databases">
        <title>Survivors Of The Sea: Transcriptome response of Skeletonema marinoi to long-term dormancy.</title>
        <authorList>
            <person name="Pinder M.I.M."/>
            <person name="Kourtchenko O."/>
            <person name="Robertson E.K."/>
            <person name="Larsson T."/>
            <person name="Maumus F."/>
            <person name="Osuna-Cruz C.M."/>
            <person name="Vancaester E."/>
            <person name="Stenow R."/>
            <person name="Vandepoele K."/>
            <person name="Ploug H."/>
            <person name="Bruchert V."/>
            <person name="Godhe A."/>
            <person name="Topel M."/>
        </authorList>
    </citation>
    <scope>NUCLEOTIDE SEQUENCE</scope>
    <source>
        <strain evidence="5">R05AC</strain>
    </source>
</reference>
<dbReference type="PROSITE" id="PS50297">
    <property type="entry name" value="ANK_REP_REGION"/>
    <property type="match status" value="1"/>
</dbReference>
<evidence type="ECO:0000313" key="5">
    <source>
        <dbReference type="EMBL" id="KAK1732587.1"/>
    </source>
</evidence>
<dbReference type="AlphaFoldDB" id="A0AAD8XRW1"/>
<keyword evidence="2 3" id="KW-0040">ANK repeat</keyword>
<dbReference type="PROSITE" id="PS50088">
    <property type="entry name" value="ANK_REPEAT"/>
    <property type="match status" value="1"/>
</dbReference>
<name>A0AAD8XRW1_9STRA</name>
<dbReference type="PANTHER" id="PTHR24153:SF8">
    <property type="entry name" value="FORKED, ISOFORM F"/>
    <property type="match status" value="1"/>
</dbReference>
<accession>A0AAD8XRW1</accession>
<gene>
    <name evidence="5" type="ORF">QTG54_016728</name>
</gene>
<dbReference type="Gene3D" id="1.25.40.20">
    <property type="entry name" value="Ankyrin repeat-containing domain"/>
    <property type="match status" value="1"/>
</dbReference>
<dbReference type="SUPFAM" id="SSF48403">
    <property type="entry name" value="Ankyrin repeat"/>
    <property type="match status" value="1"/>
</dbReference>
<evidence type="ECO:0000256" key="4">
    <source>
        <dbReference type="SAM" id="MobiDB-lite"/>
    </source>
</evidence>
<keyword evidence="1" id="KW-0677">Repeat</keyword>
<keyword evidence="6" id="KW-1185">Reference proteome</keyword>
<dbReference type="InterPro" id="IPR052420">
    <property type="entry name" value="Espin/Espin-like"/>
</dbReference>
<evidence type="ECO:0000256" key="3">
    <source>
        <dbReference type="PROSITE-ProRule" id="PRU00023"/>
    </source>
</evidence>
<proteinExistence type="predicted"/>
<evidence type="ECO:0000256" key="1">
    <source>
        <dbReference type="ARBA" id="ARBA00022737"/>
    </source>
</evidence>
<dbReference type="Proteomes" id="UP001224775">
    <property type="component" value="Unassembled WGS sequence"/>
</dbReference>
<dbReference type="EMBL" id="JATAAI010000063">
    <property type="protein sequence ID" value="KAK1732587.1"/>
    <property type="molecule type" value="Genomic_DNA"/>
</dbReference>
<organism evidence="5 6">
    <name type="scientific">Skeletonema marinoi</name>
    <dbReference type="NCBI Taxonomy" id="267567"/>
    <lineage>
        <taxon>Eukaryota</taxon>
        <taxon>Sar</taxon>
        <taxon>Stramenopiles</taxon>
        <taxon>Ochrophyta</taxon>
        <taxon>Bacillariophyta</taxon>
        <taxon>Coscinodiscophyceae</taxon>
        <taxon>Thalassiosirophycidae</taxon>
        <taxon>Thalassiosirales</taxon>
        <taxon>Skeletonemataceae</taxon>
        <taxon>Skeletonema</taxon>
        <taxon>Skeletonema marinoi-dohrnii complex</taxon>
    </lineage>
</organism>
<protein>
    <submittedName>
        <fullName evidence="5">Uncharacterized protein</fullName>
    </submittedName>
</protein>
<evidence type="ECO:0000313" key="6">
    <source>
        <dbReference type="Proteomes" id="UP001224775"/>
    </source>
</evidence>
<comment type="caution">
    <text evidence="5">The sequence shown here is derived from an EMBL/GenBank/DDBJ whole genome shotgun (WGS) entry which is preliminary data.</text>
</comment>
<dbReference type="PANTHER" id="PTHR24153">
    <property type="entry name" value="ESPIN"/>
    <property type="match status" value="1"/>
</dbReference>
<dbReference type="GO" id="GO:0051017">
    <property type="term" value="P:actin filament bundle assembly"/>
    <property type="evidence" value="ECO:0007669"/>
    <property type="project" value="TreeGrafter"/>
</dbReference>
<feature type="region of interest" description="Disordered" evidence="4">
    <location>
        <begin position="1"/>
        <end position="38"/>
    </location>
</feature>
<evidence type="ECO:0000256" key="2">
    <source>
        <dbReference type="ARBA" id="ARBA00023043"/>
    </source>
</evidence>
<sequence>MNSKSRRLRTNAEESAVTSKSQRQRRQPSHFEEDHNANEAIFDCIKPQALPIMTAAKHARNESDDDSFSSSAAEQIENFMYNLCTLNLAMFEPYWSDGNNPLSDNQTKEIVHTNPLSDAISRHDWQAASKILKSKPSLAKATSSCDGMIPLHLACDAGAPEKIIKKLLDAHPQAAHTKCGELSRLPIHYHLASNAGTPSESIVSLLIESFPESPRAGDANNQFPIHLACQATQVSGNIFAILLTSFPEGACERDIPGNYPCDYATWNEDTATKVIALSALVQNDATEMRRSLQVDDKLLSNPKIFDEQPTSARTQKRKRLTNEVSFSMLASFEDIHQ</sequence>
<dbReference type="InterPro" id="IPR036770">
    <property type="entry name" value="Ankyrin_rpt-contain_sf"/>
</dbReference>
<dbReference type="InterPro" id="IPR002110">
    <property type="entry name" value="Ankyrin_rpt"/>
</dbReference>
<dbReference type="GO" id="GO:0051015">
    <property type="term" value="F:actin filament binding"/>
    <property type="evidence" value="ECO:0007669"/>
    <property type="project" value="TreeGrafter"/>
</dbReference>
<feature type="repeat" description="ANK" evidence="3">
    <location>
        <begin position="146"/>
        <end position="169"/>
    </location>
</feature>